<dbReference type="GO" id="GO:0004467">
    <property type="term" value="F:long-chain fatty acid-CoA ligase activity"/>
    <property type="evidence" value="ECO:0007669"/>
    <property type="project" value="TreeGrafter"/>
</dbReference>
<dbReference type="RefSeq" id="XP_008619235.1">
    <property type="nucleotide sequence ID" value="XM_008621013.1"/>
</dbReference>
<dbReference type="Gene3D" id="3.40.50.12780">
    <property type="entry name" value="N-terminal domain of ligase-like"/>
    <property type="match status" value="1"/>
</dbReference>
<dbReference type="SUPFAM" id="SSF56801">
    <property type="entry name" value="Acetyl-CoA synthetase-like"/>
    <property type="match status" value="1"/>
</dbReference>
<organism evidence="4 5">
    <name type="scientific">Saprolegnia diclina (strain VS20)</name>
    <dbReference type="NCBI Taxonomy" id="1156394"/>
    <lineage>
        <taxon>Eukaryota</taxon>
        <taxon>Sar</taxon>
        <taxon>Stramenopiles</taxon>
        <taxon>Oomycota</taxon>
        <taxon>Saprolegniomycetes</taxon>
        <taxon>Saprolegniales</taxon>
        <taxon>Saprolegniaceae</taxon>
        <taxon>Saprolegnia</taxon>
    </lineage>
</organism>
<dbReference type="OMA" id="HRTHEKI"/>
<dbReference type="STRING" id="1156394.T0PYL8"/>
<dbReference type="AlphaFoldDB" id="T0PYL8"/>
<dbReference type="InterPro" id="IPR000873">
    <property type="entry name" value="AMP-dep_synth/lig_dom"/>
</dbReference>
<dbReference type="PANTHER" id="PTHR43272">
    <property type="entry name" value="LONG-CHAIN-FATTY-ACID--COA LIGASE"/>
    <property type="match status" value="1"/>
</dbReference>
<sequence>MLCGPTNRLEAPAMYSRADPAPASGDGAIYMNLASQESKLDVMTLIESLQKTVAAHPNRPFLGHRPINADGAAGPYVWQTYGECATRIENLAKGLLKHKMVDASEQGHKFLGIYMKNRPEWVLSQYAAFFAGAMVVPIYDTLGATSTTYILNQTLVGTVVCTCAEVESLLAKASGAPTLRHIVLADVTVLEASLAERVSAAGLQLWTLGDIEAAGAMETEAPPASAKPDDVCMLMYTSGTTGDPKGAMITHGNLNAVRYGMVEQLCMSPSVATMLHGEPSVLSFLPLAHVAEQTMHAAYVYLGGAIGFSQGNTLKLVEDVQALRPTFFLAVPRLLNKMYDKITEGAAAAGGVKAWLFQTALNTKLANLAQGETSHAVYDALIFSKLKAKLGLDRCALLATGAAPLPAHVLSFFRVFLGCTCTELYGQTETTGATNLTDFRDLDAGTVGSPMVTADVKLVSVPDMG</sequence>
<dbReference type="Proteomes" id="UP000030762">
    <property type="component" value="Unassembled WGS sequence"/>
</dbReference>
<reference evidence="4 5" key="1">
    <citation type="submission" date="2012-04" db="EMBL/GenBank/DDBJ databases">
        <title>The Genome Sequence of Saprolegnia declina VS20.</title>
        <authorList>
            <consortium name="The Broad Institute Genome Sequencing Platform"/>
            <person name="Russ C."/>
            <person name="Nusbaum C."/>
            <person name="Tyler B."/>
            <person name="van West P."/>
            <person name="Dieguez-Uribeondo J."/>
            <person name="de Bruijn I."/>
            <person name="Tripathy S."/>
            <person name="Jiang R."/>
            <person name="Young S.K."/>
            <person name="Zeng Q."/>
            <person name="Gargeya S."/>
            <person name="Fitzgerald M."/>
            <person name="Haas B."/>
            <person name="Abouelleil A."/>
            <person name="Alvarado L."/>
            <person name="Arachchi H.M."/>
            <person name="Berlin A."/>
            <person name="Chapman S.B."/>
            <person name="Goldberg J."/>
            <person name="Griggs A."/>
            <person name="Gujja S."/>
            <person name="Hansen M."/>
            <person name="Howarth C."/>
            <person name="Imamovic A."/>
            <person name="Larimer J."/>
            <person name="McCowen C."/>
            <person name="Montmayeur A."/>
            <person name="Murphy C."/>
            <person name="Neiman D."/>
            <person name="Pearson M."/>
            <person name="Priest M."/>
            <person name="Roberts A."/>
            <person name="Saif S."/>
            <person name="Shea T."/>
            <person name="Sisk P."/>
            <person name="Sykes S."/>
            <person name="Wortman J."/>
            <person name="Nusbaum C."/>
            <person name="Birren B."/>
        </authorList>
    </citation>
    <scope>NUCLEOTIDE SEQUENCE [LARGE SCALE GENOMIC DNA]</scope>
    <source>
        <strain evidence="4 5">VS20</strain>
    </source>
</reference>
<keyword evidence="1" id="KW-0547">Nucleotide-binding</keyword>
<keyword evidence="5" id="KW-1185">Reference proteome</keyword>
<name>T0PYL8_SAPDV</name>
<protein>
    <recommendedName>
        <fullName evidence="3">AMP-dependent synthetase/ligase domain-containing protein</fullName>
    </recommendedName>
</protein>
<accession>T0PYL8</accession>
<dbReference type="GO" id="GO:0005524">
    <property type="term" value="F:ATP binding"/>
    <property type="evidence" value="ECO:0007669"/>
    <property type="project" value="UniProtKB-KW"/>
</dbReference>
<evidence type="ECO:0000256" key="1">
    <source>
        <dbReference type="ARBA" id="ARBA00022741"/>
    </source>
</evidence>
<proteinExistence type="predicted"/>
<dbReference type="eggNOG" id="KOG1256">
    <property type="taxonomic scope" value="Eukaryota"/>
</dbReference>
<dbReference type="EMBL" id="JH767210">
    <property type="protein sequence ID" value="EQC27331.1"/>
    <property type="molecule type" value="Genomic_DNA"/>
</dbReference>
<dbReference type="Pfam" id="PF00501">
    <property type="entry name" value="AMP-binding"/>
    <property type="match status" value="1"/>
</dbReference>
<evidence type="ECO:0000259" key="3">
    <source>
        <dbReference type="Pfam" id="PF00501"/>
    </source>
</evidence>
<dbReference type="GeneID" id="19955582"/>
<gene>
    <name evidence="4" type="ORF">SDRG_14855</name>
</gene>
<dbReference type="InParanoid" id="T0PYL8"/>
<dbReference type="PANTHER" id="PTHR43272:SF33">
    <property type="entry name" value="AMP-BINDING DOMAIN-CONTAINING PROTEIN-RELATED"/>
    <property type="match status" value="1"/>
</dbReference>
<dbReference type="GO" id="GO:0016020">
    <property type="term" value="C:membrane"/>
    <property type="evidence" value="ECO:0007669"/>
    <property type="project" value="TreeGrafter"/>
</dbReference>
<dbReference type="OrthoDB" id="189102at2759"/>
<dbReference type="VEuPathDB" id="FungiDB:SDRG_14855"/>
<keyword evidence="2" id="KW-0067">ATP-binding</keyword>
<dbReference type="InterPro" id="IPR020845">
    <property type="entry name" value="AMP-binding_CS"/>
</dbReference>
<evidence type="ECO:0000313" key="5">
    <source>
        <dbReference type="Proteomes" id="UP000030762"/>
    </source>
</evidence>
<evidence type="ECO:0000256" key="2">
    <source>
        <dbReference type="ARBA" id="ARBA00022840"/>
    </source>
</evidence>
<dbReference type="PROSITE" id="PS00455">
    <property type="entry name" value="AMP_BINDING"/>
    <property type="match status" value="1"/>
</dbReference>
<feature type="domain" description="AMP-dependent synthetase/ligase" evidence="3">
    <location>
        <begin position="50"/>
        <end position="461"/>
    </location>
</feature>
<evidence type="ECO:0000313" key="4">
    <source>
        <dbReference type="EMBL" id="EQC27331.1"/>
    </source>
</evidence>
<dbReference type="GO" id="GO:0005783">
    <property type="term" value="C:endoplasmic reticulum"/>
    <property type="evidence" value="ECO:0007669"/>
    <property type="project" value="TreeGrafter"/>
</dbReference>
<dbReference type="InterPro" id="IPR042099">
    <property type="entry name" value="ANL_N_sf"/>
</dbReference>